<keyword evidence="3" id="KW-1185">Reference proteome</keyword>
<dbReference type="AlphaFoldDB" id="A0A852ZNZ7"/>
<dbReference type="Gene3D" id="3.90.1580.10">
    <property type="entry name" value="paralog of FGE (formylglycine-generating enzyme)"/>
    <property type="match status" value="1"/>
</dbReference>
<dbReference type="PANTHER" id="PTHR23150:SF19">
    <property type="entry name" value="FORMYLGLYCINE-GENERATING ENZYME"/>
    <property type="match status" value="1"/>
</dbReference>
<dbReference type="Proteomes" id="UP000579605">
    <property type="component" value="Unassembled WGS sequence"/>
</dbReference>
<dbReference type="SUPFAM" id="SSF56436">
    <property type="entry name" value="C-type lectin-like"/>
    <property type="match status" value="1"/>
</dbReference>
<accession>A0A852ZNZ7</accession>
<dbReference type="InterPro" id="IPR051043">
    <property type="entry name" value="Sulfatase_Mod_Factor_Kinase"/>
</dbReference>
<evidence type="ECO:0000259" key="1">
    <source>
        <dbReference type="Pfam" id="PF03781"/>
    </source>
</evidence>
<reference evidence="2 3" key="1">
    <citation type="submission" date="2020-07" db="EMBL/GenBank/DDBJ databases">
        <title>Sequencing the genomes of 1000 actinobacteria strains.</title>
        <authorList>
            <person name="Klenk H.-P."/>
        </authorList>
    </citation>
    <scope>NUCLEOTIDE SEQUENCE [LARGE SCALE GENOMIC DNA]</scope>
    <source>
        <strain evidence="2 3">DSM 18448</strain>
    </source>
</reference>
<feature type="domain" description="Sulfatase-modifying factor enzyme-like" evidence="1">
    <location>
        <begin position="2"/>
        <end position="188"/>
    </location>
</feature>
<dbReference type="PANTHER" id="PTHR23150">
    <property type="entry name" value="SULFATASE MODIFYING FACTOR 1, 2"/>
    <property type="match status" value="1"/>
</dbReference>
<name>A0A852ZNZ7_9ACTN</name>
<organism evidence="2 3">
    <name type="scientific">Actinopolymorpha rutila</name>
    <dbReference type="NCBI Taxonomy" id="446787"/>
    <lineage>
        <taxon>Bacteria</taxon>
        <taxon>Bacillati</taxon>
        <taxon>Actinomycetota</taxon>
        <taxon>Actinomycetes</taxon>
        <taxon>Propionibacteriales</taxon>
        <taxon>Actinopolymorphaceae</taxon>
        <taxon>Actinopolymorpha</taxon>
    </lineage>
</organism>
<dbReference type="InterPro" id="IPR005532">
    <property type="entry name" value="SUMF_dom"/>
</dbReference>
<evidence type="ECO:0000313" key="3">
    <source>
        <dbReference type="Proteomes" id="UP000579605"/>
    </source>
</evidence>
<dbReference type="InterPro" id="IPR016187">
    <property type="entry name" value="CTDL_fold"/>
</dbReference>
<protein>
    <submittedName>
        <fullName evidence="2">Formylglycine-generating enzyme required for sulfatase activity</fullName>
    </submittedName>
</protein>
<comment type="caution">
    <text evidence="2">The sequence shown here is derived from an EMBL/GenBank/DDBJ whole genome shotgun (WGS) entry which is preliminary data.</text>
</comment>
<dbReference type="Pfam" id="PF03781">
    <property type="entry name" value="FGE-sulfatase"/>
    <property type="match status" value="1"/>
</dbReference>
<evidence type="ECO:0000313" key="2">
    <source>
        <dbReference type="EMBL" id="NYH93272.1"/>
    </source>
</evidence>
<dbReference type="EMBL" id="JACBZH010000001">
    <property type="protein sequence ID" value="NYH93272.1"/>
    <property type="molecule type" value="Genomic_DNA"/>
</dbReference>
<proteinExistence type="predicted"/>
<dbReference type="InterPro" id="IPR042095">
    <property type="entry name" value="SUMF_sf"/>
</dbReference>
<dbReference type="GO" id="GO:0120147">
    <property type="term" value="F:formylglycine-generating oxidase activity"/>
    <property type="evidence" value="ECO:0007669"/>
    <property type="project" value="TreeGrafter"/>
</dbReference>
<gene>
    <name evidence="2" type="ORF">F4554_005910</name>
</gene>
<sequence length="190" mass="20761">MPAYTIARTPVTHADWEFFARDTGLTNLAEPGLPDHPVTGIRWNDAVAYCAWLSEQLGAQVRLPTEDEWERAARGADAREYPWGNAYRPGLANLVDVRAGGTLPVGSFPDGASPFGVLDLAGNCDEWTATVYHPYPGAPTEVPQVDPFAHDPHLTRGGAWLHDRDLARCARRHGLYDESPTVVGFRIAAS</sequence>